<evidence type="ECO:0000256" key="1">
    <source>
        <dbReference type="ARBA" id="ARBA00004604"/>
    </source>
</evidence>
<feature type="domain" description="CCAAT-binding factor" evidence="6">
    <location>
        <begin position="559"/>
        <end position="715"/>
    </location>
</feature>
<reference evidence="8 9" key="1">
    <citation type="journal article" date="2021" name="Nat. Plants">
        <title>The Taxus genome provides insights into paclitaxel biosynthesis.</title>
        <authorList>
            <person name="Xiong X."/>
            <person name="Gou J."/>
            <person name="Liao Q."/>
            <person name="Li Y."/>
            <person name="Zhou Q."/>
            <person name="Bi G."/>
            <person name="Li C."/>
            <person name="Du R."/>
            <person name="Wang X."/>
            <person name="Sun T."/>
            <person name="Guo L."/>
            <person name="Liang H."/>
            <person name="Lu P."/>
            <person name="Wu Y."/>
            <person name="Zhang Z."/>
            <person name="Ro D.K."/>
            <person name="Shang Y."/>
            <person name="Huang S."/>
            <person name="Yan J."/>
        </authorList>
    </citation>
    <scope>NUCLEOTIDE SEQUENCE [LARGE SCALE GENOMIC DNA]</scope>
    <source>
        <strain evidence="8">Ta-2019</strain>
    </source>
</reference>
<dbReference type="GO" id="GO:0006270">
    <property type="term" value="P:DNA replication initiation"/>
    <property type="evidence" value="ECO:0007669"/>
    <property type="project" value="TreeGrafter"/>
</dbReference>
<feature type="region of interest" description="Disordered" evidence="5">
    <location>
        <begin position="1"/>
        <end position="21"/>
    </location>
</feature>
<evidence type="ECO:0008006" key="10">
    <source>
        <dbReference type="Google" id="ProtNLM"/>
    </source>
</evidence>
<dbReference type="SUPFAM" id="SSF48371">
    <property type="entry name" value="ARM repeat"/>
    <property type="match status" value="1"/>
</dbReference>
<evidence type="ECO:0000259" key="7">
    <source>
        <dbReference type="Pfam" id="PF07540"/>
    </source>
</evidence>
<dbReference type="AlphaFoldDB" id="A0AA38FRJ5"/>
<proteinExistence type="inferred from homology"/>
<keyword evidence="3" id="KW-0175">Coiled coil</keyword>
<dbReference type="InterPro" id="IPR016024">
    <property type="entry name" value="ARM-type_fold"/>
</dbReference>
<dbReference type="GO" id="GO:0005730">
    <property type="term" value="C:nucleolus"/>
    <property type="evidence" value="ECO:0007669"/>
    <property type="project" value="UniProtKB-SubCell"/>
</dbReference>
<dbReference type="OMA" id="HYCPQVR"/>
<evidence type="ECO:0000256" key="5">
    <source>
        <dbReference type="SAM" id="MobiDB-lite"/>
    </source>
</evidence>
<dbReference type="GO" id="GO:0003682">
    <property type="term" value="F:chromatin binding"/>
    <property type="evidence" value="ECO:0007669"/>
    <property type="project" value="TreeGrafter"/>
</dbReference>
<dbReference type="Proteomes" id="UP000824469">
    <property type="component" value="Unassembled WGS sequence"/>
</dbReference>
<evidence type="ECO:0000313" key="9">
    <source>
        <dbReference type="Proteomes" id="UP000824469"/>
    </source>
</evidence>
<name>A0AA38FRJ5_TAXCH</name>
<dbReference type="Pfam" id="PF03914">
    <property type="entry name" value="CBF"/>
    <property type="match status" value="1"/>
</dbReference>
<dbReference type="PANTHER" id="PTHR14428">
    <property type="entry name" value="NUCLEOLAR COMPLEX PROTEIN 3"/>
    <property type="match status" value="1"/>
</dbReference>
<keyword evidence="9" id="KW-1185">Reference proteome</keyword>
<sequence length="781" mass="87056">MGKKDKSGKKSQLPLLPAEEEVEVSDEDLDFVRSNKQYASFLNRLDTHTITKQVVGLLDDDEEALENYYEKKRLKKKEDRNSNSVDPVDVLPVKTLSGELYFKKDSKGSAPIRQNNEGTLVERNISEDVSAAKAKEKLPKAERRKELKHAKKQAKKQAKEESQLAKISKTPKSAVLEEVKKDLSVEELFAQRKAHLAEIGIGLLADPEKNISTLKELVEMCGDDDKNISRLALLSTLAVFKDIVPGYRVRLPTEKELQMKVSKEVKKLRDFESTLLRCYQSYLQKLITLGNVSSSCRVALRCICCLLEAIPHFNYRDSLLAAVIPHMSSIDDLSRKLSASAIRSLFLNEGKHGGEATVEAVELLADFVKRHNCRLHPDTIQVLSSLSFDEGLGRLEESQLNAKIRHRGKEKNNELRSSGPAKSENKVKKCQLASKLREEVEADFRAASSAPDAVERKRMQTQTIAAVFRTYFRILKCSVERQSDRSRNPPSGGPLDFGFGQHPLLEPCLDGLGKFSHLISVDFMGDLLCFLKKLAAGNGASKTSNGTVNQLELTVPERLRCCTVAFKIVRSNLDALNIDLREFFVQLYNILLDCKPERDNQGKALAEALQIMLCEVRQHDMQRAAAFTKRLASLSLHFGSAEAMMALVTVKNLLQKYSKCRNLLENDGGGGSVGGTVARYQPEAVDPELSGALSSILWELALLSKHYHPAVSELANNIATMCVSHNQVFLSTISPLEALRTYSTKEGAFLPPICQVKPTQKRKRNDRSAIPVNPTDDEIKA</sequence>
<gene>
    <name evidence="8" type="ORF">KI387_036830</name>
</gene>
<keyword evidence="4" id="KW-0539">Nucleus</keyword>
<dbReference type="EMBL" id="JAHRHJ020000007">
    <property type="protein sequence ID" value="KAH9308919.1"/>
    <property type="molecule type" value="Genomic_DNA"/>
</dbReference>
<feature type="region of interest" description="Disordered" evidence="5">
    <location>
        <begin position="403"/>
        <end position="428"/>
    </location>
</feature>
<feature type="domain" description="Nucleolar complex-associated protein 3 N-terminal" evidence="7">
    <location>
        <begin position="192"/>
        <end position="282"/>
    </location>
</feature>
<dbReference type="InterPro" id="IPR011501">
    <property type="entry name" value="Noc3_N"/>
</dbReference>
<comment type="similarity">
    <text evidence="2">Belongs to the CBF/MAK21 family.</text>
</comment>
<dbReference type="Pfam" id="PF07540">
    <property type="entry name" value="NOC3p"/>
    <property type="match status" value="1"/>
</dbReference>
<evidence type="ECO:0000256" key="2">
    <source>
        <dbReference type="ARBA" id="ARBA00007797"/>
    </source>
</evidence>
<dbReference type="InterPro" id="IPR016903">
    <property type="entry name" value="Nucleolar_cplx-assoc_3"/>
</dbReference>
<evidence type="ECO:0000256" key="4">
    <source>
        <dbReference type="ARBA" id="ARBA00023242"/>
    </source>
</evidence>
<comment type="caution">
    <text evidence="8">The sequence shown here is derived from an EMBL/GenBank/DDBJ whole genome shotgun (WGS) entry which is preliminary data.</text>
</comment>
<feature type="non-terminal residue" evidence="8">
    <location>
        <position position="1"/>
    </location>
</feature>
<dbReference type="InterPro" id="IPR005612">
    <property type="entry name" value="CCAAT-binding_factor"/>
</dbReference>
<evidence type="ECO:0000259" key="6">
    <source>
        <dbReference type="Pfam" id="PF03914"/>
    </source>
</evidence>
<feature type="region of interest" description="Disordered" evidence="5">
    <location>
        <begin position="757"/>
        <end position="781"/>
    </location>
</feature>
<organism evidence="8 9">
    <name type="scientific">Taxus chinensis</name>
    <name type="common">Chinese yew</name>
    <name type="synonym">Taxus wallichiana var. chinensis</name>
    <dbReference type="NCBI Taxonomy" id="29808"/>
    <lineage>
        <taxon>Eukaryota</taxon>
        <taxon>Viridiplantae</taxon>
        <taxon>Streptophyta</taxon>
        <taxon>Embryophyta</taxon>
        <taxon>Tracheophyta</taxon>
        <taxon>Spermatophyta</taxon>
        <taxon>Pinopsida</taxon>
        <taxon>Pinidae</taxon>
        <taxon>Conifers II</taxon>
        <taxon>Cupressales</taxon>
        <taxon>Taxaceae</taxon>
        <taxon>Taxus</taxon>
    </lineage>
</organism>
<evidence type="ECO:0000256" key="3">
    <source>
        <dbReference type="ARBA" id="ARBA00023054"/>
    </source>
</evidence>
<protein>
    <recommendedName>
        <fullName evidence="10">Nucleolar complex protein 3 homolog</fullName>
    </recommendedName>
</protein>
<evidence type="ECO:0000313" key="8">
    <source>
        <dbReference type="EMBL" id="KAH9308919.1"/>
    </source>
</evidence>
<accession>A0AA38FRJ5</accession>
<comment type="subcellular location">
    <subcellularLocation>
        <location evidence="1">Nucleus</location>
        <location evidence="1">Nucleolus</location>
    </subcellularLocation>
</comment>
<dbReference type="PANTHER" id="PTHR14428:SF5">
    <property type="entry name" value="NUCLEOLAR COMPLEX PROTEIN 3 HOMOLOG"/>
    <property type="match status" value="1"/>
</dbReference>